<accession>A0A8X6U4V6</accession>
<dbReference type="Proteomes" id="UP000887013">
    <property type="component" value="Unassembled WGS sequence"/>
</dbReference>
<feature type="coiled-coil region" evidence="1">
    <location>
        <begin position="75"/>
        <end position="125"/>
    </location>
</feature>
<evidence type="ECO:0000313" key="3">
    <source>
        <dbReference type="Proteomes" id="UP000887013"/>
    </source>
</evidence>
<dbReference type="EMBL" id="BMAW01117421">
    <property type="protein sequence ID" value="GFT75131.1"/>
    <property type="molecule type" value="Genomic_DNA"/>
</dbReference>
<sequence length="133" mass="15317">MLKEEEKTELSFQLCLLTCYSCSVTMSHSQWNLYIADNDESSCHIPNIPHDLKGNIKAQITKLSNWKETNDPADIAAHLTVLEKLQKKFDDLKTEYFESATNEEINEIEMSLGEMDSDIQELEVRFTAFLHNS</sequence>
<comment type="caution">
    <text evidence="2">The sequence shown here is derived from an EMBL/GenBank/DDBJ whole genome shotgun (WGS) entry which is preliminary data.</text>
</comment>
<name>A0A8X6U4V6_NEPPI</name>
<reference evidence="2" key="1">
    <citation type="submission" date="2020-08" db="EMBL/GenBank/DDBJ databases">
        <title>Multicomponent nature underlies the extraordinary mechanical properties of spider dragline silk.</title>
        <authorList>
            <person name="Kono N."/>
            <person name="Nakamura H."/>
            <person name="Mori M."/>
            <person name="Yoshida Y."/>
            <person name="Ohtoshi R."/>
            <person name="Malay A.D."/>
            <person name="Moran D.A.P."/>
            <person name="Tomita M."/>
            <person name="Numata K."/>
            <person name="Arakawa K."/>
        </authorList>
    </citation>
    <scope>NUCLEOTIDE SEQUENCE</scope>
</reference>
<evidence type="ECO:0000313" key="2">
    <source>
        <dbReference type="EMBL" id="GFT75131.1"/>
    </source>
</evidence>
<keyword evidence="3" id="KW-1185">Reference proteome</keyword>
<keyword evidence="1" id="KW-0175">Coiled coil</keyword>
<evidence type="ECO:0000256" key="1">
    <source>
        <dbReference type="SAM" id="Coils"/>
    </source>
</evidence>
<proteinExistence type="predicted"/>
<protein>
    <submittedName>
        <fullName evidence="2">Uncharacterized protein</fullName>
    </submittedName>
</protein>
<gene>
    <name evidence="2" type="ORF">NPIL_628041</name>
</gene>
<organism evidence="2 3">
    <name type="scientific">Nephila pilipes</name>
    <name type="common">Giant wood spider</name>
    <name type="synonym">Nephila maculata</name>
    <dbReference type="NCBI Taxonomy" id="299642"/>
    <lineage>
        <taxon>Eukaryota</taxon>
        <taxon>Metazoa</taxon>
        <taxon>Ecdysozoa</taxon>
        <taxon>Arthropoda</taxon>
        <taxon>Chelicerata</taxon>
        <taxon>Arachnida</taxon>
        <taxon>Araneae</taxon>
        <taxon>Araneomorphae</taxon>
        <taxon>Entelegynae</taxon>
        <taxon>Araneoidea</taxon>
        <taxon>Nephilidae</taxon>
        <taxon>Nephila</taxon>
    </lineage>
</organism>
<dbReference type="AlphaFoldDB" id="A0A8X6U4V6"/>